<dbReference type="PANTHER" id="PTHR43065:SF46">
    <property type="entry name" value="C4-DICARBOXYLATE TRANSPORT SENSOR PROTEIN DCTB"/>
    <property type="match status" value="1"/>
</dbReference>
<keyword evidence="5" id="KW-0997">Cell inner membrane</keyword>
<evidence type="ECO:0000256" key="17">
    <source>
        <dbReference type="SAM" id="Coils"/>
    </source>
</evidence>
<keyword evidence="10 20" id="KW-0418">Kinase</keyword>
<keyword evidence="12 18" id="KW-1133">Transmembrane helix</keyword>
<gene>
    <name evidence="20" type="ORF">E0E05_11205</name>
</gene>
<keyword evidence="11" id="KW-0067">ATP-binding</keyword>
<dbReference type="InterPro" id="IPR036890">
    <property type="entry name" value="HATPase_C_sf"/>
</dbReference>
<evidence type="ECO:0000256" key="1">
    <source>
        <dbReference type="ARBA" id="ARBA00000085"/>
    </source>
</evidence>
<dbReference type="InterPro" id="IPR036097">
    <property type="entry name" value="HisK_dim/P_sf"/>
</dbReference>
<dbReference type="CDD" id="cd00082">
    <property type="entry name" value="HisKA"/>
    <property type="match status" value="1"/>
</dbReference>
<proteinExistence type="predicted"/>
<evidence type="ECO:0000256" key="3">
    <source>
        <dbReference type="ARBA" id="ARBA00012438"/>
    </source>
</evidence>
<dbReference type="InterPro" id="IPR017055">
    <property type="entry name" value="Sig_transdc_His_kinase_DctB"/>
</dbReference>
<dbReference type="FunFam" id="3.30.450.20:FF:000127">
    <property type="entry name" value="C4-dicarboxylate transport sensor protein"/>
    <property type="match status" value="1"/>
</dbReference>
<dbReference type="SUPFAM" id="SSF103190">
    <property type="entry name" value="Sensory domain-like"/>
    <property type="match status" value="1"/>
</dbReference>
<keyword evidence="9" id="KW-0547">Nucleotide-binding</keyword>
<evidence type="ECO:0000256" key="14">
    <source>
        <dbReference type="ARBA" id="ARBA00023136"/>
    </source>
</evidence>
<sequence length="625" mass="68379">MRGGTHNGAVRNHAIIWLAGIMVVALAISIAALPRLERTFMLQAGERSEATLRLAVQGLEGALRRYEPLPALIAERPVLRDLLRDPDNADLRTRINEELRQTADDVAASDVYLMDRSGLTLVASNHHKELSFVGRSFYYRPYFTEALAGGIGRYFALGTTSGERGYFFATPVFEGQTVLGVVAVKFTVDAFEDAWRAGDTDIIVSDANDVIFMSNRADWHFRTLSPLSDRALEEITTNRQYPLDELHPLDLERTPIAGRISHVEIATDAGAESFVTSATPIAETGWNVAILTPTAPARAQALATLAVLVLVILFAGLIAAVFIQRRARLVERLEAQRATQELLERRVAERTADLNTANSKLRGEIEERKATEQRLRATQAELVQAGKLAALGQMSAALSHEFNQPLAAVKTYADNAAAFLDRGRTEDARDNVGRISQMADRMAAISRHLRNFARRPQQKIGPIPLVAVIDDALGLMAARLKAARADVAVDRPADEIWVMGGHVRLQQVIVNLLGNALDAMDQSDDRRIALAIEEEEGRCRIMVRDHGPGLDADLHEKVFDPFFTTKSPGKGLGLGLSISYNIIRDFGGSLSARNHREGGAVFTVDLARTAAPDQAAHTLQTVAAE</sequence>
<dbReference type="PIRSF" id="PIRSF036431">
    <property type="entry name" value="STHK_DctB"/>
    <property type="match status" value="1"/>
</dbReference>
<dbReference type="Gene3D" id="3.30.450.20">
    <property type="entry name" value="PAS domain"/>
    <property type="match status" value="2"/>
</dbReference>
<dbReference type="GO" id="GO:0005524">
    <property type="term" value="F:ATP binding"/>
    <property type="evidence" value="ECO:0007669"/>
    <property type="project" value="UniProtKB-KW"/>
</dbReference>
<keyword evidence="21" id="KW-1185">Reference proteome</keyword>
<comment type="subcellular location">
    <subcellularLocation>
        <location evidence="2">Cell inner membrane</location>
        <topology evidence="2">Multi-pass membrane protein</topology>
    </subcellularLocation>
</comment>
<dbReference type="EC" id="2.7.13.3" evidence="3"/>
<evidence type="ECO:0000256" key="5">
    <source>
        <dbReference type="ARBA" id="ARBA00022519"/>
    </source>
</evidence>
<evidence type="ECO:0000256" key="18">
    <source>
        <dbReference type="SAM" id="Phobius"/>
    </source>
</evidence>
<dbReference type="SUPFAM" id="SSF47384">
    <property type="entry name" value="Homodimeric domain of signal transducing histidine kinase"/>
    <property type="match status" value="1"/>
</dbReference>
<dbReference type="Gene3D" id="3.30.565.10">
    <property type="entry name" value="Histidine kinase-like ATPase, C-terminal domain"/>
    <property type="match status" value="1"/>
</dbReference>
<evidence type="ECO:0000256" key="12">
    <source>
        <dbReference type="ARBA" id="ARBA00022989"/>
    </source>
</evidence>
<dbReference type="RefSeq" id="WP_131616788.1">
    <property type="nucleotide sequence ID" value="NZ_CP036532.1"/>
</dbReference>
<dbReference type="SMART" id="SM00387">
    <property type="entry name" value="HATPase_c"/>
    <property type="match status" value="1"/>
</dbReference>
<dbReference type="KEGG" id="rpod:E0E05_11205"/>
<dbReference type="AlphaFoldDB" id="A0A4P6V2Y9"/>
<keyword evidence="6" id="KW-0597">Phosphoprotein</keyword>
<protein>
    <recommendedName>
        <fullName evidence="16">C4-dicarboxylate transport sensor protein DctB</fullName>
        <ecNumber evidence="3">2.7.13.3</ecNumber>
    </recommendedName>
</protein>
<evidence type="ECO:0000256" key="13">
    <source>
        <dbReference type="ARBA" id="ARBA00023012"/>
    </source>
</evidence>
<evidence type="ECO:0000259" key="19">
    <source>
        <dbReference type="PROSITE" id="PS50109"/>
    </source>
</evidence>
<evidence type="ECO:0000256" key="2">
    <source>
        <dbReference type="ARBA" id="ARBA00004429"/>
    </source>
</evidence>
<evidence type="ECO:0000256" key="6">
    <source>
        <dbReference type="ARBA" id="ARBA00022553"/>
    </source>
</evidence>
<evidence type="ECO:0000313" key="20">
    <source>
        <dbReference type="EMBL" id="QBK31114.1"/>
    </source>
</evidence>
<reference evidence="20 21" key="1">
    <citation type="journal article" date="2017" name="Int. J. Syst. Evol. Microbiol.">
        <title>Roseitalea porphyridii gen. nov., sp. nov., isolated from a red alga, and reclassification of Hoeflea suaedae Chung et al. 2013 as Pseudohoeflea suaedae gen. nov., comb. nov.</title>
        <authorList>
            <person name="Hyeon J.W."/>
            <person name="Jeong S.E."/>
            <person name="Baek K."/>
            <person name="Jeon C.O."/>
        </authorList>
    </citation>
    <scope>NUCLEOTIDE SEQUENCE [LARGE SCALE GENOMIC DNA]</scope>
    <source>
        <strain evidence="20 21">MA7-20</strain>
    </source>
</reference>
<keyword evidence="8 18" id="KW-0812">Transmembrane</keyword>
<dbReference type="FunFam" id="1.10.287.130:FF:000049">
    <property type="entry name" value="C4-dicarboxylate transport sensor protein DctB"/>
    <property type="match status" value="1"/>
</dbReference>
<keyword evidence="17" id="KW-0175">Coiled coil</keyword>
<evidence type="ECO:0000256" key="15">
    <source>
        <dbReference type="ARBA" id="ARBA00059004"/>
    </source>
</evidence>
<dbReference type="Pfam" id="PF00512">
    <property type="entry name" value="HisKA"/>
    <property type="match status" value="1"/>
</dbReference>
<comment type="catalytic activity">
    <reaction evidence="1">
        <text>ATP + protein L-histidine = ADP + protein N-phospho-L-histidine.</text>
        <dbReference type="EC" id="2.7.13.3"/>
    </reaction>
</comment>
<dbReference type="InterPro" id="IPR005467">
    <property type="entry name" value="His_kinase_dom"/>
</dbReference>
<evidence type="ECO:0000256" key="4">
    <source>
        <dbReference type="ARBA" id="ARBA00022475"/>
    </source>
</evidence>
<evidence type="ECO:0000256" key="11">
    <source>
        <dbReference type="ARBA" id="ARBA00022840"/>
    </source>
</evidence>
<dbReference type="Proteomes" id="UP000293719">
    <property type="component" value="Chromosome"/>
</dbReference>
<feature type="transmembrane region" description="Helical" evidence="18">
    <location>
        <begin position="301"/>
        <end position="323"/>
    </location>
</feature>
<dbReference type="InterPro" id="IPR003661">
    <property type="entry name" value="HisK_dim/P_dom"/>
</dbReference>
<evidence type="ECO:0000313" key="21">
    <source>
        <dbReference type="Proteomes" id="UP000293719"/>
    </source>
</evidence>
<dbReference type="Gene3D" id="1.10.287.130">
    <property type="match status" value="1"/>
</dbReference>
<feature type="domain" description="Histidine kinase" evidence="19">
    <location>
        <begin position="397"/>
        <end position="610"/>
    </location>
</feature>
<keyword evidence="4" id="KW-1003">Cell membrane</keyword>
<feature type="transmembrane region" description="Helical" evidence="18">
    <location>
        <begin position="14"/>
        <end position="33"/>
    </location>
</feature>
<comment type="function">
    <text evidence="15">Member of the two-component regulatory system DctB/DctD involved in the transport of C4-dicarboxylates. DctB functions as a membrane-associated protein kinase that phosphorylates DctD in response to environmental signals.</text>
</comment>
<keyword evidence="14 18" id="KW-0472">Membrane</keyword>
<evidence type="ECO:0000256" key="10">
    <source>
        <dbReference type="ARBA" id="ARBA00022777"/>
    </source>
</evidence>
<dbReference type="GO" id="GO:0000155">
    <property type="term" value="F:phosphorelay sensor kinase activity"/>
    <property type="evidence" value="ECO:0007669"/>
    <property type="project" value="InterPro"/>
</dbReference>
<dbReference type="Pfam" id="PF02518">
    <property type="entry name" value="HATPase_c"/>
    <property type="match status" value="1"/>
</dbReference>
<keyword evidence="7" id="KW-0808">Transferase</keyword>
<keyword evidence="13" id="KW-0902">Two-component regulatory system</keyword>
<name>A0A4P6V2Y9_9HYPH</name>
<evidence type="ECO:0000256" key="9">
    <source>
        <dbReference type="ARBA" id="ARBA00022741"/>
    </source>
</evidence>
<dbReference type="InterPro" id="IPR003594">
    <property type="entry name" value="HATPase_dom"/>
</dbReference>
<evidence type="ECO:0000256" key="8">
    <source>
        <dbReference type="ARBA" id="ARBA00022692"/>
    </source>
</evidence>
<dbReference type="PRINTS" id="PR00344">
    <property type="entry name" value="BCTRLSENSOR"/>
</dbReference>
<dbReference type="EMBL" id="CP036532">
    <property type="protein sequence ID" value="QBK31114.1"/>
    <property type="molecule type" value="Genomic_DNA"/>
</dbReference>
<evidence type="ECO:0000256" key="16">
    <source>
        <dbReference type="ARBA" id="ARBA00073143"/>
    </source>
</evidence>
<evidence type="ECO:0000256" key="7">
    <source>
        <dbReference type="ARBA" id="ARBA00022679"/>
    </source>
</evidence>
<dbReference type="OrthoDB" id="7568856at2"/>
<dbReference type="InterPro" id="IPR029151">
    <property type="entry name" value="Sensor-like_sf"/>
</dbReference>
<dbReference type="PANTHER" id="PTHR43065">
    <property type="entry name" value="SENSOR HISTIDINE KINASE"/>
    <property type="match status" value="1"/>
</dbReference>
<dbReference type="SUPFAM" id="SSF55874">
    <property type="entry name" value="ATPase domain of HSP90 chaperone/DNA topoisomerase II/histidine kinase"/>
    <property type="match status" value="1"/>
</dbReference>
<dbReference type="GO" id="GO:0005886">
    <property type="term" value="C:plasma membrane"/>
    <property type="evidence" value="ECO:0007669"/>
    <property type="project" value="UniProtKB-SubCell"/>
</dbReference>
<organism evidence="20 21">
    <name type="scientific">Roseitalea porphyridii</name>
    <dbReference type="NCBI Taxonomy" id="1852022"/>
    <lineage>
        <taxon>Bacteria</taxon>
        <taxon>Pseudomonadati</taxon>
        <taxon>Pseudomonadota</taxon>
        <taxon>Alphaproteobacteria</taxon>
        <taxon>Hyphomicrobiales</taxon>
        <taxon>Ahrensiaceae</taxon>
        <taxon>Roseitalea</taxon>
    </lineage>
</organism>
<feature type="coiled-coil region" evidence="17">
    <location>
        <begin position="326"/>
        <end position="381"/>
    </location>
</feature>
<accession>A0A4P6V2Y9</accession>
<dbReference type="InterPro" id="IPR004358">
    <property type="entry name" value="Sig_transdc_His_kin-like_C"/>
</dbReference>
<dbReference type="SMART" id="SM00388">
    <property type="entry name" value="HisKA"/>
    <property type="match status" value="1"/>
</dbReference>
<dbReference type="PROSITE" id="PS50109">
    <property type="entry name" value="HIS_KIN"/>
    <property type="match status" value="1"/>
</dbReference>
<dbReference type="GeneID" id="90767865"/>